<name>A0A0F8X7N9_9ZZZZ</name>
<sequence>MDDRVSKLYRLIMNKLDDKEKEAFRNGFILGVSEGIAQCAKQLDVLRLKK</sequence>
<proteinExistence type="predicted"/>
<dbReference type="EMBL" id="LAZR01060843">
    <property type="protein sequence ID" value="KKK64833.1"/>
    <property type="molecule type" value="Genomic_DNA"/>
</dbReference>
<protein>
    <submittedName>
        <fullName evidence="1">Uncharacterized protein</fullName>
    </submittedName>
</protein>
<reference evidence="1" key="1">
    <citation type="journal article" date="2015" name="Nature">
        <title>Complex archaea that bridge the gap between prokaryotes and eukaryotes.</title>
        <authorList>
            <person name="Spang A."/>
            <person name="Saw J.H."/>
            <person name="Jorgensen S.L."/>
            <person name="Zaremba-Niedzwiedzka K."/>
            <person name="Martijn J."/>
            <person name="Lind A.E."/>
            <person name="van Eijk R."/>
            <person name="Schleper C."/>
            <person name="Guy L."/>
            <person name="Ettema T.J."/>
        </authorList>
    </citation>
    <scope>NUCLEOTIDE SEQUENCE</scope>
</reference>
<comment type="caution">
    <text evidence="1">The sequence shown here is derived from an EMBL/GenBank/DDBJ whole genome shotgun (WGS) entry which is preliminary data.</text>
</comment>
<evidence type="ECO:0000313" key="1">
    <source>
        <dbReference type="EMBL" id="KKK64833.1"/>
    </source>
</evidence>
<accession>A0A0F8X7N9</accession>
<gene>
    <name evidence="1" type="ORF">LCGC14_2980240</name>
</gene>
<dbReference type="AlphaFoldDB" id="A0A0F8X7N9"/>
<organism evidence="1">
    <name type="scientific">marine sediment metagenome</name>
    <dbReference type="NCBI Taxonomy" id="412755"/>
    <lineage>
        <taxon>unclassified sequences</taxon>
        <taxon>metagenomes</taxon>
        <taxon>ecological metagenomes</taxon>
    </lineage>
</organism>